<feature type="domain" description="DDE-1" evidence="1">
    <location>
        <begin position="33"/>
        <end position="201"/>
    </location>
</feature>
<dbReference type="AlphaFoldDB" id="A0A6A6DKK6"/>
<dbReference type="InterPro" id="IPR004875">
    <property type="entry name" value="DDE_SF_endonuclease_dom"/>
</dbReference>
<evidence type="ECO:0000313" key="2">
    <source>
        <dbReference type="EMBL" id="KAF2178998.1"/>
    </source>
</evidence>
<accession>A0A6A6DKK6</accession>
<dbReference type="Proteomes" id="UP000800200">
    <property type="component" value="Unassembled WGS sequence"/>
</dbReference>
<dbReference type="GO" id="GO:0003677">
    <property type="term" value="F:DNA binding"/>
    <property type="evidence" value="ECO:0007669"/>
    <property type="project" value="TreeGrafter"/>
</dbReference>
<organism evidence="2 3">
    <name type="scientific">Zopfia rhizophila CBS 207.26</name>
    <dbReference type="NCBI Taxonomy" id="1314779"/>
    <lineage>
        <taxon>Eukaryota</taxon>
        <taxon>Fungi</taxon>
        <taxon>Dikarya</taxon>
        <taxon>Ascomycota</taxon>
        <taxon>Pezizomycotina</taxon>
        <taxon>Dothideomycetes</taxon>
        <taxon>Dothideomycetes incertae sedis</taxon>
        <taxon>Zopfiaceae</taxon>
        <taxon>Zopfia</taxon>
    </lineage>
</organism>
<dbReference type="EMBL" id="ML994670">
    <property type="protein sequence ID" value="KAF2178998.1"/>
    <property type="molecule type" value="Genomic_DNA"/>
</dbReference>
<dbReference type="InterPro" id="IPR050863">
    <property type="entry name" value="CenT-Element_Derived"/>
</dbReference>
<dbReference type="PANTHER" id="PTHR19303">
    <property type="entry name" value="TRANSPOSON"/>
    <property type="match status" value="1"/>
</dbReference>
<proteinExistence type="predicted"/>
<gene>
    <name evidence="2" type="ORF">K469DRAFT_801592</name>
</gene>
<protein>
    <submittedName>
        <fullName evidence="2">DDE-domain-containing protein</fullName>
    </submittedName>
</protein>
<sequence length="277" mass="31425">MDEKGFMKGTGDSCNVLIPVEQEHAWLTQPGDREWVSTIEAIGMNGYSPPAFVIFAGKQIQHSWIDPSIDRRTVLQVQQSGWTDRSIALHWLQHFDEYTRPHTVGIYRLLILDGHDSHVSLNFVQACEEAKIVPLYLPPHCTHILQPLDVGVFSPLGKAYKKEVQKHSIFGAEKIINREFLLYFQQARQQAITKQNIASAWRKAGLLPYNPLPILQEYRPKTPPFISLTNENGVRIDIPANQDQSQKINQLVAEVLKGVPNQFHSPIQHLKDIGLTA</sequence>
<feature type="non-terminal residue" evidence="2">
    <location>
        <position position="277"/>
    </location>
</feature>
<evidence type="ECO:0000313" key="3">
    <source>
        <dbReference type="Proteomes" id="UP000800200"/>
    </source>
</evidence>
<dbReference type="Pfam" id="PF03184">
    <property type="entry name" value="DDE_1"/>
    <property type="match status" value="1"/>
</dbReference>
<name>A0A6A6DKK6_9PEZI</name>
<keyword evidence="3" id="KW-1185">Reference proteome</keyword>
<dbReference type="OrthoDB" id="3265672at2759"/>
<dbReference type="PANTHER" id="PTHR19303:SF74">
    <property type="entry name" value="POGO TRANSPOSABLE ELEMENT WITH KRAB DOMAIN"/>
    <property type="match status" value="1"/>
</dbReference>
<evidence type="ECO:0000259" key="1">
    <source>
        <dbReference type="Pfam" id="PF03184"/>
    </source>
</evidence>
<reference evidence="2" key="1">
    <citation type="journal article" date="2020" name="Stud. Mycol.">
        <title>101 Dothideomycetes genomes: a test case for predicting lifestyles and emergence of pathogens.</title>
        <authorList>
            <person name="Haridas S."/>
            <person name="Albert R."/>
            <person name="Binder M."/>
            <person name="Bloem J."/>
            <person name="Labutti K."/>
            <person name="Salamov A."/>
            <person name="Andreopoulos B."/>
            <person name="Baker S."/>
            <person name="Barry K."/>
            <person name="Bills G."/>
            <person name="Bluhm B."/>
            <person name="Cannon C."/>
            <person name="Castanera R."/>
            <person name="Culley D."/>
            <person name="Daum C."/>
            <person name="Ezra D."/>
            <person name="Gonzalez J."/>
            <person name="Henrissat B."/>
            <person name="Kuo A."/>
            <person name="Liang C."/>
            <person name="Lipzen A."/>
            <person name="Lutzoni F."/>
            <person name="Magnuson J."/>
            <person name="Mondo S."/>
            <person name="Nolan M."/>
            <person name="Ohm R."/>
            <person name="Pangilinan J."/>
            <person name="Park H.-J."/>
            <person name="Ramirez L."/>
            <person name="Alfaro M."/>
            <person name="Sun H."/>
            <person name="Tritt A."/>
            <person name="Yoshinaga Y."/>
            <person name="Zwiers L.-H."/>
            <person name="Turgeon B."/>
            <person name="Goodwin S."/>
            <person name="Spatafora J."/>
            <person name="Crous P."/>
            <person name="Grigoriev I."/>
        </authorList>
    </citation>
    <scope>NUCLEOTIDE SEQUENCE</scope>
    <source>
        <strain evidence="2">CBS 207.26</strain>
    </source>
</reference>
<dbReference type="GO" id="GO:0005634">
    <property type="term" value="C:nucleus"/>
    <property type="evidence" value="ECO:0007669"/>
    <property type="project" value="TreeGrafter"/>
</dbReference>